<dbReference type="eggNOG" id="KOG0032">
    <property type="taxonomic scope" value="Eukaryota"/>
</dbReference>
<feature type="region of interest" description="Disordered" evidence="9">
    <location>
        <begin position="81"/>
        <end position="172"/>
    </location>
</feature>
<organism evidence="12">
    <name type="scientific">Selaginella moellendorffii</name>
    <name type="common">Spikemoss</name>
    <dbReference type="NCBI Taxonomy" id="88036"/>
    <lineage>
        <taxon>Eukaryota</taxon>
        <taxon>Viridiplantae</taxon>
        <taxon>Streptophyta</taxon>
        <taxon>Embryophyta</taxon>
        <taxon>Tracheophyta</taxon>
        <taxon>Lycopodiopsida</taxon>
        <taxon>Selaginellales</taxon>
        <taxon>Selaginellaceae</taxon>
        <taxon>Selaginella</taxon>
    </lineage>
</organism>
<feature type="binding site" evidence="7">
    <location>
        <position position="295"/>
    </location>
    <ligand>
        <name>ATP</name>
        <dbReference type="ChEBI" id="CHEBI:30616"/>
    </ligand>
</feature>
<evidence type="ECO:0000256" key="5">
    <source>
        <dbReference type="ARBA" id="ARBA00022840"/>
    </source>
</evidence>
<dbReference type="PANTHER" id="PTHR24350">
    <property type="entry name" value="SERINE/THREONINE-PROTEIN KINASE IAL-RELATED"/>
    <property type="match status" value="1"/>
</dbReference>
<dbReference type="EMBL" id="GL377696">
    <property type="protein sequence ID" value="EFJ06672.1"/>
    <property type="molecule type" value="Genomic_DNA"/>
</dbReference>
<dbReference type="Proteomes" id="UP000001514">
    <property type="component" value="Unassembled WGS sequence"/>
</dbReference>
<evidence type="ECO:0000256" key="6">
    <source>
        <dbReference type="PIRSR" id="PIRSR630616-1"/>
    </source>
</evidence>
<dbReference type="GO" id="GO:0005876">
    <property type="term" value="C:spindle microtubule"/>
    <property type="evidence" value="ECO:0000318"/>
    <property type="project" value="GO_Central"/>
</dbReference>
<dbReference type="Pfam" id="PF00069">
    <property type="entry name" value="Pkinase"/>
    <property type="match status" value="1"/>
</dbReference>
<evidence type="ECO:0000256" key="9">
    <source>
        <dbReference type="SAM" id="MobiDB-lite"/>
    </source>
</evidence>
<name>D8T9L9_SELML</name>
<proteinExistence type="predicted"/>
<dbReference type="InParanoid" id="D8T9L9"/>
<dbReference type="SMART" id="SM00220">
    <property type="entry name" value="S_TKc"/>
    <property type="match status" value="1"/>
</dbReference>
<dbReference type="GO" id="GO:0005524">
    <property type="term" value="F:ATP binding"/>
    <property type="evidence" value="ECO:0007669"/>
    <property type="project" value="UniProtKB-KW"/>
</dbReference>
<keyword evidence="1" id="KW-0723">Serine/threonine-protein kinase</keyword>
<keyword evidence="12" id="KW-1185">Reference proteome</keyword>
<dbReference type="PROSITE" id="PS50011">
    <property type="entry name" value="PROTEIN_KINASE_DOM"/>
    <property type="match status" value="1"/>
</dbReference>
<evidence type="ECO:0000256" key="1">
    <source>
        <dbReference type="ARBA" id="ARBA00022527"/>
    </source>
</evidence>
<dbReference type="SUPFAM" id="SSF56112">
    <property type="entry name" value="Protein kinase-like (PK-like)"/>
    <property type="match status" value="1"/>
</dbReference>
<dbReference type="GO" id="GO:0032465">
    <property type="term" value="P:regulation of cytokinesis"/>
    <property type="evidence" value="ECO:0000318"/>
    <property type="project" value="GO_Central"/>
</dbReference>
<feature type="cross-link" description="Glycyl lysine isopeptide (Lys-Gly) (interchain with G-Cter in SUMO2)" evidence="8">
    <location>
        <position position="275"/>
    </location>
</feature>
<dbReference type="GO" id="GO:0005634">
    <property type="term" value="C:nucleus"/>
    <property type="evidence" value="ECO:0000318"/>
    <property type="project" value="GO_Central"/>
</dbReference>
<dbReference type="GO" id="GO:0032133">
    <property type="term" value="C:chromosome passenger complex"/>
    <property type="evidence" value="ECO:0000318"/>
    <property type="project" value="GO_Central"/>
</dbReference>
<reference evidence="11 12" key="1">
    <citation type="journal article" date="2011" name="Science">
        <title>The Selaginella genome identifies genetic changes associated with the evolution of vascular plants.</title>
        <authorList>
            <person name="Banks J.A."/>
            <person name="Nishiyama T."/>
            <person name="Hasebe M."/>
            <person name="Bowman J.L."/>
            <person name="Gribskov M."/>
            <person name="dePamphilis C."/>
            <person name="Albert V.A."/>
            <person name="Aono N."/>
            <person name="Aoyama T."/>
            <person name="Ambrose B.A."/>
            <person name="Ashton N.W."/>
            <person name="Axtell M.J."/>
            <person name="Barker E."/>
            <person name="Barker M.S."/>
            <person name="Bennetzen J.L."/>
            <person name="Bonawitz N.D."/>
            <person name="Chapple C."/>
            <person name="Cheng C."/>
            <person name="Correa L.G."/>
            <person name="Dacre M."/>
            <person name="DeBarry J."/>
            <person name="Dreyer I."/>
            <person name="Elias M."/>
            <person name="Engstrom E.M."/>
            <person name="Estelle M."/>
            <person name="Feng L."/>
            <person name="Finet C."/>
            <person name="Floyd S.K."/>
            <person name="Frommer W.B."/>
            <person name="Fujita T."/>
            <person name="Gramzow L."/>
            <person name="Gutensohn M."/>
            <person name="Harholt J."/>
            <person name="Hattori M."/>
            <person name="Heyl A."/>
            <person name="Hirai T."/>
            <person name="Hiwatashi Y."/>
            <person name="Ishikawa M."/>
            <person name="Iwata M."/>
            <person name="Karol K.G."/>
            <person name="Koehler B."/>
            <person name="Kolukisaoglu U."/>
            <person name="Kubo M."/>
            <person name="Kurata T."/>
            <person name="Lalonde S."/>
            <person name="Li K."/>
            <person name="Li Y."/>
            <person name="Litt A."/>
            <person name="Lyons E."/>
            <person name="Manning G."/>
            <person name="Maruyama T."/>
            <person name="Michael T.P."/>
            <person name="Mikami K."/>
            <person name="Miyazaki S."/>
            <person name="Morinaga S."/>
            <person name="Murata T."/>
            <person name="Mueller-Roeber B."/>
            <person name="Nelson D.R."/>
            <person name="Obara M."/>
            <person name="Oguri Y."/>
            <person name="Olmstead R.G."/>
            <person name="Onodera N."/>
            <person name="Petersen B.L."/>
            <person name="Pils B."/>
            <person name="Prigge M."/>
            <person name="Rensing S.A."/>
            <person name="Riano-Pachon D.M."/>
            <person name="Roberts A.W."/>
            <person name="Sato Y."/>
            <person name="Scheller H.V."/>
            <person name="Schulz B."/>
            <person name="Schulz C."/>
            <person name="Shakirov E.V."/>
            <person name="Shibagaki N."/>
            <person name="Shinohara N."/>
            <person name="Shippen D.E."/>
            <person name="Soerensen I."/>
            <person name="Sotooka R."/>
            <person name="Sugimoto N."/>
            <person name="Sugita M."/>
            <person name="Sumikawa N."/>
            <person name="Tanurdzic M."/>
            <person name="Theissen G."/>
            <person name="Ulvskov P."/>
            <person name="Wakazuki S."/>
            <person name="Weng J.K."/>
            <person name="Willats W.W."/>
            <person name="Wipf D."/>
            <person name="Wolf P.G."/>
            <person name="Yang L."/>
            <person name="Zimmer A.D."/>
            <person name="Zhu Q."/>
            <person name="Mitros T."/>
            <person name="Hellsten U."/>
            <person name="Loque D."/>
            <person name="Otillar R."/>
            <person name="Salamov A."/>
            <person name="Schmutz J."/>
            <person name="Shapiro H."/>
            <person name="Lindquist E."/>
            <person name="Lucas S."/>
            <person name="Rokhsar D."/>
            <person name="Grigoriev I.V."/>
        </authorList>
    </citation>
    <scope>NUCLEOTIDE SEQUENCE [LARGE SCALE GENOMIC DNA]</scope>
</reference>
<dbReference type="InterPro" id="IPR000719">
    <property type="entry name" value="Prot_kinase_dom"/>
</dbReference>
<evidence type="ECO:0000256" key="8">
    <source>
        <dbReference type="PIRSR" id="PIRSR630616-3"/>
    </source>
</evidence>
<keyword evidence="2" id="KW-0808">Transferase</keyword>
<evidence type="ECO:0000256" key="3">
    <source>
        <dbReference type="ARBA" id="ARBA00022741"/>
    </source>
</evidence>
<evidence type="ECO:0000256" key="2">
    <source>
        <dbReference type="ARBA" id="ARBA00022679"/>
    </source>
</evidence>
<dbReference type="GO" id="GO:0051233">
    <property type="term" value="C:spindle midzone"/>
    <property type="evidence" value="ECO:0000318"/>
    <property type="project" value="GO_Central"/>
</dbReference>
<protein>
    <recommendedName>
        <fullName evidence="10">Protein kinase domain-containing protein</fullName>
    </recommendedName>
</protein>
<feature type="active site" description="Proton acceptor" evidence="6">
    <location>
        <position position="273"/>
    </location>
</feature>
<dbReference type="Gene3D" id="1.10.510.10">
    <property type="entry name" value="Transferase(Phosphotransferase) domain 1"/>
    <property type="match status" value="1"/>
</dbReference>
<keyword evidence="4" id="KW-0418">Kinase</keyword>
<evidence type="ECO:0000256" key="7">
    <source>
        <dbReference type="PIRSR" id="PIRSR630616-2"/>
    </source>
</evidence>
<sequence>MERKPVCECPFANMVFTNQMYFPEMGNFPYSNSKEVAIICGSIPERHLYNTCCIYRKDGCLKGAFNMTTGPVDWELLQKARQRNSQGPRVWNSKGPLQQKTGKMAEQTPGRGTETTNKEQNAKNHSKTSTTSSTRALVSAQRQEEPPPPIRNAVRPRSDIGRMSPTTNEEETRGVAMLVDTRDENAELTETNNRELRVLQCSAAIIIGVLRDGVKGLQGCLEGRKAGYSCILDRNNEGNLVQSLSCGVLLSMKQLFQQRHSSEMHSRGVVHSDLKPYNIFERLNASAVDEVMIGDFGMATDKQWDMQQYCGTAKYMAPEVVAVKSDGASYTAAMDVWGLGVIAYELLRGYQSRVEFDFLRARAFLIGFASCEAKDLIQGMLVVEQSKRVSLDAVLAHP</sequence>
<dbReference type="HOGENOM" id="CLU_693358_0_0_1"/>
<dbReference type="AlphaFoldDB" id="D8T9L9"/>
<dbReference type="GO" id="GO:0004674">
    <property type="term" value="F:protein serine/threonine kinase activity"/>
    <property type="evidence" value="ECO:0007669"/>
    <property type="project" value="UniProtKB-KW"/>
</dbReference>
<accession>D8T9L9</accession>
<dbReference type="Gramene" id="EFJ06672">
    <property type="protein sequence ID" value="EFJ06672"/>
    <property type="gene ID" value="SELMODRAFT_430503"/>
</dbReference>
<dbReference type="GO" id="GO:0007052">
    <property type="term" value="P:mitotic spindle organization"/>
    <property type="evidence" value="ECO:0000318"/>
    <property type="project" value="GO_Central"/>
</dbReference>
<keyword evidence="3 7" id="KW-0547">Nucleotide-binding</keyword>
<dbReference type="InterPro" id="IPR030616">
    <property type="entry name" value="Aur-like"/>
</dbReference>
<gene>
    <name evidence="11" type="ORF">SELMODRAFT_430503</name>
</gene>
<evidence type="ECO:0000259" key="10">
    <source>
        <dbReference type="PROSITE" id="PS50011"/>
    </source>
</evidence>
<evidence type="ECO:0000256" key="4">
    <source>
        <dbReference type="ARBA" id="ARBA00022777"/>
    </source>
</evidence>
<dbReference type="InterPro" id="IPR011009">
    <property type="entry name" value="Kinase-like_dom_sf"/>
</dbReference>
<feature type="domain" description="Protein kinase" evidence="10">
    <location>
        <begin position="103"/>
        <end position="398"/>
    </location>
</feature>
<dbReference type="STRING" id="88036.D8T9L9"/>
<evidence type="ECO:0000313" key="12">
    <source>
        <dbReference type="Proteomes" id="UP000001514"/>
    </source>
</evidence>
<dbReference type="KEGG" id="smo:SELMODRAFT_430503"/>
<keyword evidence="5 7" id="KW-0067">ATP-binding</keyword>
<evidence type="ECO:0000313" key="11">
    <source>
        <dbReference type="EMBL" id="EFJ06672.1"/>
    </source>
</evidence>